<name>A0A166IPU9_9AGAM</name>
<dbReference type="Proteomes" id="UP000076532">
    <property type="component" value="Unassembled WGS sequence"/>
</dbReference>
<dbReference type="EMBL" id="KV417558">
    <property type="protein sequence ID" value="KZP20052.1"/>
    <property type="molecule type" value="Genomic_DNA"/>
</dbReference>
<gene>
    <name evidence="1" type="ORF">FIBSPDRAFT_892226</name>
</gene>
<accession>A0A166IPU9</accession>
<organism evidence="1 2">
    <name type="scientific">Athelia psychrophila</name>
    <dbReference type="NCBI Taxonomy" id="1759441"/>
    <lineage>
        <taxon>Eukaryota</taxon>
        <taxon>Fungi</taxon>
        <taxon>Dikarya</taxon>
        <taxon>Basidiomycota</taxon>
        <taxon>Agaricomycotina</taxon>
        <taxon>Agaricomycetes</taxon>
        <taxon>Agaricomycetidae</taxon>
        <taxon>Atheliales</taxon>
        <taxon>Atheliaceae</taxon>
        <taxon>Athelia</taxon>
    </lineage>
</organism>
<evidence type="ECO:0000313" key="1">
    <source>
        <dbReference type="EMBL" id="KZP20052.1"/>
    </source>
</evidence>
<reference evidence="1 2" key="1">
    <citation type="journal article" date="2016" name="Mol. Biol. Evol.">
        <title>Comparative Genomics of Early-Diverging Mushroom-Forming Fungi Provides Insights into the Origins of Lignocellulose Decay Capabilities.</title>
        <authorList>
            <person name="Nagy L.G."/>
            <person name="Riley R."/>
            <person name="Tritt A."/>
            <person name="Adam C."/>
            <person name="Daum C."/>
            <person name="Floudas D."/>
            <person name="Sun H."/>
            <person name="Yadav J.S."/>
            <person name="Pangilinan J."/>
            <person name="Larsson K.H."/>
            <person name="Matsuura K."/>
            <person name="Barry K."/>
            <person name="Labutti K."/>
            <person name="Kuo R."/>
            <person name="Ohm R.A."/>
            <person name="Bhattacharya S.S."/>
            <person name="Shirouzu T."/>
            <person name="Yoshinaga Y."/>
            <person name="Martin F.M."/>
            <person name="Grigoriev I.V."/>
            <person name="Hibbett D.S."/>
        </authorList>
    </citation>
    <scope>NUCLEOTIDE SEQUENCE [LARGE SCALE GENOMIC DNA]</scope>
    <source>
        <strain evidence="1 2">CBS 109695</strain>
    </source>
</reference>
<proteinExistence type="predicted"/>
<dbReference type="AlphaFoldDB" id="A0A166IPU9"/>
<keyword evidence="2" id="KW-1185">Reference proteome</keyword>
<sequence>MTLFAIFSLLPECPEPTIYNELGKQLLAACPTGAHFHSRWNQLILPLGHRLGILSNSDRSLSTGFQWGLMFGLHFRPGSDAVPDHLIRIPLSGYLAPDFVHVTPQRRQVAISVAIPLDLSHGAIVLDLPSNPPKSPGNDAYRSEDVLWSASNDMGVSIGNKCDNAAFWLKNRL</sequence>
<evidence type="ECO:0000313" key="2">
    <source>
        <dbReference type="Proteomes" id="UP000076532"/>
    </source>
</evidence>
<protein>
    <submittedName>
        <fullName evidence="1">Uncharacterized protein</fullName>
    </submittedName>
</protein>